<dbReference type="Pfam" id="PF01370">
    <property type="entry name" value="Epimerase"/>
    <property type="match status" value="1"/>
</dbReference>
<dbReference type="Gene3D" id="3.40.50.720">
    <property type="entry name" value="NAD(P)-binding Rossmann-like Domain"/>
    <property type="match status" value="1"/>
</dbReference>
<evidence type="ECO:0000259" key="5">
    <source>
        <dbReference type="Pfam" id="PF01370"/>
    </source>
</evidence>
<organism evidence="6">
    <name type="scientific">viral metagenome</name>
    <dbReference type="NCBI Taxonomy" id="1070528"/>
    <lineage>
        <taxon>unclassified sequences</taxon>
        <taxon>metagenomes</taxon>
        <taxon>organismal metagenomes</taxon>
    </lineage>
</organism>
<dbReference type="PANTHER" id="PTHR43238">
    <property type="entry name" value="GDP-L-FUCOSE SYNTHASE"/>
    <property type="match status" value="1"/>
</dbReference>
<dbReference type="AlphaFoldDB" id="A0A6C0H9I5"/>
<sequence length="313" mass="36020">MKKILVTGGSGLVGHGIQSIVGEFGDKYEFIFVSSKDYDLYDFQQTNQMFEHIKPHIVIHLAANVGGLYKNMNQKVDMLEKNLMINFNVVKCSHDHRVEKLIACLSTCIFPDQIEYPIDETMLHNGPPHESNDAYAYAKRMLEVHCRAYRESYGDNFVCIIPTNIYGPHDNFDLENAHVLPALIHKCYLAKLYDQDFVVRGSGKPLRQFIYSKDLALLIMMVIENYNGDNIILSVDETDEVSIECVARTIARCFDYEDRIVFNPSYSDGQYKKTVTNHRLQEILGNDIKFEFTSIQEGCKNTVEWFINKMNIV</sequence>
<feature type="domain" description="NAD-dependent epimerase/dehydratase" evidence="5">
    <location>
        <begin position="4"/>
        <end position="228"/>
    </location>
</feature>
<dbReference type="InterPro" id="IPR001509">
    <property type="entry name" value="Epimerase_deHydtase"/>
</dbReference>
<dbReference type="InterPro" id="IPR028614">
    <property type="entry name" value="GDP_fucose/colitose_synth"/>
</dbReference>
<protein>
    <recommendedName>
        <fullName evidence="5">NAD-dependent epimerase/dehydratase domain-containing protein</fullName>
    </recommendedName>
</protein>
<comment type="similarity">
    <text evidence="1">Belongs to the NAD(P)-dependent epimerase/dehydratase family. Fucose synthase subfamily.</text>
</comment>
<reference evidence="6" key="1">
    <citation type="journal article" date="2020" name="Nature">
        <title>Giant virus diversity and host interactions through global metagenomics.</title>
        <authorList>
            <person name="Schulz F."/>
            <person name="Roux S."/>
            <person name="Paez-Espino D."/>
            <person name="Jungbluth S."/>
            <person name="Walsh D.A."/>
            <person name="Denef V.J."/>
            <person name="McMahon K.D."/>
            <person name="Konstantinidis K.T."/>
            <person name="Eloe-Fadrosh E.A."/>
            <person name="Kyrpides N.C."/>
            <person name="Woyke T."/>
        </authorList>
    </citation>
    <scope>NUCLEOTIDE SEQUENCE</scope>
    <source>
        <strain evidence="6">GVMAG-M-3300023179-86</strain>
    </source>
</reference>
<evidence type="ECO:0000256" key="4">
    <source>
        <dbReference type="ARBA" id="ARBA00023235"/>
    </source>
</evidence>
<evidence type="ECO:0000313" key="6">
    <source>
        <dbReference type="EMBL" id="QHT77134.1"/>
    </source>
</evidence>
<keyword evidence="4" id="KW-0413">Isomerase</keyword>
<name>A0A6C0H9I5_9ZZZZ</name>
<dbReference type="EMBL" id="MN739916">
    <property type="protein sequence ID" value="QHT77134.1"/>
    <property type="molecule type" value="Genomic_DNA"/>
</dbReference>
<accession>A0A6C0H9I5</accession>
<dbReference type="GO" id="GO:0016853">
    <property type="term" value="F:isomerase activity"/>
    <property type="evidence" value="ECO:0007669"/>
    <property type="project" value="UniProtKB-KW"/>
</dbReference>
<dbReference type="PANTHER" id="PTHR43238:SF1">
    <property type="entry name" value="GDP-L-FUCOSE SYNTHASE"/>
    <property type="match status" value="1"/>
</dbReference>
<keyword evidence="3" id="KW-0560">Oxidoreductase</keyword>
<dbReference type="Gene3D" id="3.90.25.10">
    <property type="entry name" value="UDP-galactose 4-epimerase, domain 1"/>
    <property type="match status" value="1"/>
</dbReference>
<evidence type="ECO:0000256" key="3">
    <source>
        <dbReference type="ARBA" id="ARBA00023002"/>
    </source>
</evidence>
<evidence type="ECO:0000256" key="1">
    <source>
        <dbReference type="ARBA" id="ARBA00005959"/>
    </source>
</evidence>
<dbReference type="HAMAP" id="MF_00956">
    <property type="entry name" value="GDP_fucose_synth"/>
    <property type="match status" value="1"/>
</dbReference>
<dbReference type="GO" id="GO:0050577">
    <property type="term" value="F:GDP-L-fucose synthase activity"/>
    <property type="evidence" value="ECO:0007669"/>
    <property type="project" value="TreeGrafter"/>
</dbReference>
<dbReference type="InterPro" id="IPR036291">
    <property type="entry name" value="NAD(P)-bd_dom_sf"/>
</dbReference>
<dbReference type="SUPFAM" id="SSF51735">
    <property type="entry name" value="NAD(P)-binding Rossmann-fold domains"/>
    <property type="match status" value="1"/>
</dbReference>
<keyword evidence="2" id="KW-0521">NADP</keyword>
<evidence type="ECO:0000256" key="2">
    <source>
        <dbReference type="ARBA" id="ARBA00022857"/>
    </source>
</evidence>
<dbReference type="CDD" id="cd05239">
    <property type="entry name" value="GDP_FS_SDR_e"/>
    <property type="match status" value="1"/>
</dbReference>
<proteinExistence type="inferred from homology"/>